<accession>A0A8H7N833</accession>
<reference evidence="2" key="1">
    <citation type="submission" date="2020-10" db="EMBL/GenBank/DDBJ databases">
        <title>High-Quality Genome Resource of Clonostachys rosea strain S41 by Oxford Nanopore Long-Read Sequencing.</title>
        <authorList>
            <person name="Wang H."/>
        </authorList>
    </citation>
    <scope>NUCLEOTIDE SEQUENCE</scope>
    <source>
        <strain evidence="2">S41</strain>
    </source>
</reference>
<dbReference type="EMBL" id="JADCTT010000006">
    <property type="protein sequence ID" value="KAF9750886.1"/>
    <property type="molecule type" value="Genomic_DNA"/>
</dbReference>
<dbReference type="AlphaFoldDB" id="A0A8H7N833"/>
<dbReference type="InterPro" id="IPR056009">
    <property type="entry name" value="DUF7587"/>
</dbReference>
<name>A0A8H7N833_BIOOC</name>
<protein>
    <recommendedName>
        <fullName evidence="1">DUF7587 domain-containing protein</fullName>
    </recommendedName>
</protein>
<dbReference type="Proteomes" id="UP000616885">
    <property type="component" value="Unassembled WGS sequence"/>
</dbReference>
<evidence type="ECO:0000313" key="2">
    <source>
        <dbReference type="EMBL" id="KAF9750886.1"/>
    </source>
</evidence>
<evidence type="ECO:0000313" key="3">
    <source>
        <dbReference type="Proteomes" id="UP000616885"/>
    </source>
</evidence>
<proteinExistence type="predicted"/>
<gene>
    <name evidence="2" type="ORF">IM811_015106</name>
</gene>
<organism evidence="2 3">
    <name type="scientific">Bionectria ochroleuca</name>
    <name type="common">Gliocladium roseum</name>
    <dbReference type="NCBI Taxonomy" id="29856"/>
    <lineage>
        <taxon>Eukaryota</taxon>
        <taxon>Fungi</taxon>
        <taxon>Dikarya</taxon>
        <taxon>Ascomycota</taxon>
        <taxon>Pezizomycotina</taxon>
        <taxon>Sordariomycetes</taxon>
        <taxon>Hypocreomycetidae</taxon>
        <taxon>Hypocreales</taxon>
        <taxon>Bionectriaceae</taxon>
        <taxon>Clonostachys</taxon>
    </lineage>
</organism>
<evidence type="ECO:0000259" key="1">
    <source>
        <dbReference type="Pfam" id="PF24494"/>
    </source>
</evidence>
<comment type="caution">
    <text evidence="2">The sequence shown here is derived from an EMBL/GenBank/DDBJ whole genome shotgun (WGS) entry which is preliminary data.</text>
</comment>
<dbReference type="Pfam" id="PF24494">
    <property type="entry name" value="DUF7587"/>
    <property type="match status" value="1"/>
</dbReference>
<sequence>MQSDRWAQRPECHPYLLEGTMRERFSRVPRHLFRVHHPGSGGVTNESYASSAEWEALAPQFTDVFAFREVAQAGQSLDNHLRWKQVPGKPSPFVSWTSSLLTAIAYIFYLYGKGESLDQIYLTVLDASRCHPDVFLDDLSLIEAFQCTWPYTGLEDLWKLRTGLKGPVYYFGEFLSQGSLSIKGKSETVTAEQLIERGLFTLQPEFKRFLGWNLHGSAEENPKWANAVMDYRKFLAQEDHKFRLGPVQMKAASNIVSLFGASLGLRFPMMVHLMGLLPKPGLDELFELTIMTPALSNPYKNFRFLPEMNLFRANGLFETDRVYGIVSQVDQNRELM</sequence>
<feature type="domain" description="DUF7587" evidence="1">
    <location>
        <begin position="28"/>
        <end position="142"/>
    </location>
</feature>